<dbReference type="AlphaFoldDB" id="A0A6B0U074"/>
<protein>
    <recommendedName>
        <fullName evidence="3">Secreted protein</fullName>
    </recommendedName>
</protein>
<evidence type="ECO:0000256" key="1">
    <source>
        <dbReference type="SAM" id="SignalP"/>
    </source>
</evidence>
<evidence type="ECO:0000313" key="2">
    <source>
        <dbReference type="EMBL" id="MXU82170.1"/>
    </source>
</evidence>
<keyword evidence="1" id="KW-0732">Signal</keyword>
<proteinExistence type="predicted"/>
<reference evidence="2" key="1">
    <citation type="submission" date="2019-12" db="EMBL/GenBank/DDBJ databases">
        <title>An insight into the sialome of adult female Ixodes ricinus ticks feeding for 6 days.</title>
        <authorList>
            <person name="Perner J."/>
            <person name="Ribeiro J.M.C."/>
        </authorList>
    </citation>
    <scope>NUCLEOTIDE SEQUENCE</scope>
    <source>
        <strain evidence="2">Semi-engorged</strain>
        <tissue evidence="2">Salivary glands</tissue>
    </source>
</reference>
<accession>A0A6B0U074</accession>
<name>A0A6B0U074_IXORI</name>
<feature type="chain" id="PRO_5025550033" description="Secreted protein" evidence="1">
    <location>
        <begin position="19"/>
        <end position="66"/>
    </location>
</feature>
<organism evidence="2">
    <name type="scientific">Ixodes ricinus</name>
    <name type="common">Common tick</name>
    <name type="synonym">Acarus ricinus</name>
    <dbReference type="NCBI Taxonomy" id="34613"/>
    <lineage>
        <taxon>Eukaryota</taxon>
        <taxon>Metazoa</taxon>
        <taxon>Ecdysozoa</taxon>
        <taxon>Arthropoda</taxon>
        <taxon>Chelicerata</taxon>
        <taxon>Arachnida</taxon>
        <taxon>Acari</taxon>
        <taxon>Parasitiformes</taxon>
        <taxon>Ixodida</taxon>
        <taxon>Ixodoidea</taxon>
        <taxon>Ixodidae</taxon>
        <taxon>Ixodinae</taxon>
        <taxon>Ixodes</taxon>
    </lineage>
</organism>
<dbReference type="EMBL" id="GIFC01000087">
    <property type="protein sequence ID" value="MXU82170.1"/>
    <property type="molecule type" value="Transcribed_RNA"/>
</dbReference>
<feature type="signal peptide" evidence="1">
    <location>
        <begin position="1"/>
        <end position="18"/>
    </location>
</feature>
<evidence type="ECO:0008006" key="3">
    <source>
        <dbReference type="Google" id="ProtNLM"/>
    </source>
</evidence>
<sequence>MFGCPAMQLWLWARTALPLSLLQRHHLYSVTLSGRHKFLIRAKSQLALPETSARAGGRHVRRSTSP</sequence>